<dbReference type="NCBIfam" id="TIGR02532">
    <property type="entry name" value="IV_pilin_GFxxxE"/>
    <property type="match status" value="1"/>
</dbReference>
<dbReference type="Proteomes" id="UP000252355">
    <property type="component" value="Unassembled WGS sequence"/>
</dbReference>
<reference evidence="2 3" key="1">
    <citation type="submission" date="2018-05" db="EMBL/GenBank/DDBJ databases">
        <title>A metagenomic window into the 2 km-deep terrestrial subsurface aquifer revealed taxonomically and functionally diverse microbial community comprising novel uncultured bacterial lineages.</title>
        <authorList>
            <person name="Kadnikov V.V."/>
            <person name="Mardanov A.V."/>
            <person name="Beletsky A.V."/>
            <person name="Banks D."/>
            <person name="Pimenov N.V."/>
            <person name="Frank Y.A."/>
            <person name="Karnachuk O.V."/>
            <person name="Ravin N.V."/>
        </authorList>
    </citation>
    <scope>NUCLEOTIDE SEQUENCE [LARGE SCALE GENOMIC DNA]</scope>
    <source>
        <strain evidence="2">BY5</strain>
    </source>
</reference>
<dbReference type="InterPro" id="IPR012902">
    <property type="entry name" value="N_methyl_site"/>
</dbReference>
<dbReference type="SUPFAM" id="SSF54523">
    <property type="entry name" value="Pili subunits"/>
    <property type="match status" value="1"/>
</dbReference>
<name>A0A367ZIK9_9BACT</name>
<organism evidence="2 3">
    <name type="scientific">Candidatus Ozemobacter sibiricus</name>
    <dbReference type="NCBI Taxonomy" id="2268124"/>
    <lineage>
        <taxon>Bacteria</taxon>
        <taxon>Candidatus Ozemobacteria</taxon>
        <taxon>Candidatus Ozemobacterales</taxon>
        <taxon>Candidatus Ozemobacteraceae</taxon>
        <taxon>Candidatus Ozemobacter</taxon>
    </lineage>
</organism>
<protein>
    <recommendedName>
        <fullName evidence="4">Prepilin-type N-terminal cleavage/methylation domain-containing protein</fullName>
    </recommendedName>
</protein>
<sequence>MGQPGLTLVELMVAVALLAVVFLPIWLSFTQSQATIAEGQWESLVINLGTAFAGQIRQLGPAGWSPTAGILPITPVPGGEYQLAGFPPMRKLILPPWPAAQMEVAYEVQAFGPLPTPGFLVCLHVRWQGKGPRRHQIVFAELATDE</sequence>
<evidence type="ECO:0000256" key="1">
    <source>
        <dbReference type="SAM" id="Phobius"/>
    </source>
</evidence>
<accession>A0A367ZIK9</accession>
<dbReference type="EMBL" id="QOQW01000030">
    <property type="protein sequence ID" value="RCK77963.1"/>
    <property type="molecule type" value="Genomic_DNA"/>
</dbReference>
<dbReference type="AlphaFoldDB" id="A0A367ZIK9"/>
<feature type="transmembrane region" description="Helical" evidence="1">
    <location>
        <begin position="6"/>
        <end position="27"/>
    </location>
</feature>
<gene>
    <name evidence="2" type="ORF">OZSIB_2001</name>
</gene>
<keyword evidence="1" id="KW-1133">Transmembrane helix</keyword>
<dbReference type="InterPro" id="IPR045584">
    <property type="entry name" value="Pilin-like"/>
</dbReference>
<keyword evidence="1" id="KW-0812">Transmembrane</keyword>
<comment type="caution">
    <text evidence="2">The sequence shown here is derived from an EMBL/GenBank/DDBJ whole genome shotgun (WGS) entry which is preliminary data.</text>
</comment>
<evidence type="ECO:0000313" key="3">
    <source>
        <dbReference type="Proteomes" id="UP000252355"/>
    </source>
</evidence>
<proteinExistence type="predicted"/>
<evidence type="ECO:0000313" key="2">
    <source>
        <dbReference type="EMBL" id="RCK77963.1"/>
    </source>
</evidence>
<dbReference type="Pfam" id="PF07963">
    <property type="entry name" value="N_methyl"/>
    <property type="match status" value="1"/>
</dbReference>
<evidence type="ECO:0008006" key="4">
    <source>
        <dbReference type="Google" id="ProtNLM"/>
    </source>
</evidence>
<keyword evidence="1" id="KW-0472">Membrane</keyword>